<dbReference type="RefSeq" id="WP_182942826.1">
    <property type="nucleotide sequence ID" value="NZ_JABEQH010000008.1"/>
</dbReference>
<evidence type="ECO:0000256" key="3">
    <source>
        <dbReference type="ARBA" id="ARBA00022617"/>
    </source>
</evidence>
<dbReference type="InterPro" id="IPR009056">
    <property type="entry name" value="Cyt_c-like_dom"/>
</dbReference>
<dbReference type="InterPro" id="IPR051459">
    <property type="entry name" value="Cytochrome_c-type_DH"/>
</dbReference>
<dbReference type="Proteomes" id="UP000561066">
    <property type="component" value="Unassembled WGS sequence"/>
</dbReference>
<feature type="binding site" description="covalent" evidence="9">
    <location>
        <position position="326"/>
    </location>
    <ligand>
        <name>heme c</name>
        <dbReference type="ChEBI" id="CHEBI:61717"/>
        <label>3</label>
    </ligand>
</feature>
<keyword evidence="5 11" id="KW-0732">Signal</keyword>
<sequence length="422" mass="44644">MSAPAESRRRVLRRTVCLSLAVAALGTGTRGARAADADLVARGAYLERAADCEVCHTRPGGAPFAGGRAFVLPGIGTIYSPNITPDRETGIGTYSDAQFVSAVRAGVAPGWKHLYPVMPYASYARMTVDDVRAIRAYLDTLHPVHAPAPANAVRFPYSFRPVMIAWNLMNLPSAALADDPGQSADWNRGRYLVEAAGHCAECHSPRNIMQATSSAHSYAGAVTDGWRAYNISPDPDSGIGAWSDTQLAAYLSRGHAGGHGTAAGPMADVVSHSLRYLTARDISAMVTYLRTLPARRSDETVANITPDALATGPNDSNGGRLFAAACAGCHLTTGQGRQVEVADLWGARSLGETQGRNLMKLMVEGSRLDTAQGAMTMPAFGPEYRDQDLADIANYAIGHFSHRIGHVTARDAASARGGEPPS</sequence>
<evidence type="ECO:0000256" key="7">
    <source>
        <dbReference type="ARBA" id="ARBA00023004"/>
    </source>
</evidence>
<evidence type="ECO:0000256" key="4">
    <source>
        <dbReference type="ARBA" id="ARBA00022723"/>
    </source>
</evidence>
<feature type="domain" description="Cytochrome c" evidence="12">
    <location>
        <begin position="184"/>
        <end position="293"/>
    </location>
</feature>
<proteinExistence type="predicted"/>
<gene>
    <name evidence="13" type="ORF">HLH21_07320</name>
</gene>
<feature type="signal peptide" evidence="11">
    <location>
        <begin position="1"/>
        <end position="34"/>
    </location>
</feature>
<protein>
    <submittedName>
        <fullName evidence="13">Cytochrome c</fullName>
    </submittedName>
</protein>
<feature type="binding site" description="axial binding residue" evidence="10">
    <location>
        <position position="330"/>
    </location>
    <ligand>
        <name>heme c</name>
        <dbReference type="ChEBI" id="CHEBI:61717"/>
        <label>3</label>
    </ligand>
    <ligandPart>
        <name>Fe</name>
        <dbReference type="ChEBI" id="CHEBI:18248"/>
    </ligandPart>
</feature>
<evidence type="ECO:0000259" key="12">
    <source>
        <dbReference type="PROSITE" id="PS51007"/>
    </source>
</evidence>
<feature type="domain" description="Cytochrome c" evidence="12">
    <location>
        <begin position="38"/>
        <end position="142"/>
    </location>
</feature>
<dbReference type="InterPro" id="IPR036909">
    <property type="entry name" value="Cyt_c-like_dom_sf"/>
</dbReference>
<dbReference type="PROSITE" id="PS51007">
    <property type="entry name" value="CYTC"/>
    <property type="match status" value="3"/>
</dbReference>
<evidence type="ECO:0000256" key="2">
    <source>
        <dbReference type="ARBA" id="ARBA00022475"/>
    </source>
</evidence>
<feature type="binding site" description="covalent" evidence="9">
    <location>
        <position position="329"/>
    </location>
    <ligand>
        <name>heme c</name>
        <dbReference type="ChEBI" id="CHEBI:61717"/>
        <label>3</label>
    </ligand>
</feature>
<keyword evidence="7 10" id="KW-0408">Iron</keyword>
<evidence type="ECO:0000256" key="11">
    <source>
        <dbReference type="SAM" id="SignalP"/>
    </source>
</evidence>
<dbReference type="PANTHER" id="PTHR35008">
    <property type="entry name" value="BLL4482 PROTEIN-RELATED"/>
    <property type="match status" value="1"/>
</dbReference>
<feature type="binding site" description="covalent" evidence="9">
    <location>
        <position position="55"/>
    </location>
    <ligand>
        <name>heme c</name>
        <dbReference type="ChEBI" id="CHEBI:61717"/>
        <label>1</label>
    </ligand>
</feature>
<dbReference type="GO" id="GO:0016614">
    <property type="term" value="F:oxidoreductase activity, acting on CH-OH group of donors"/>
    <property type="evidence" value="ECO:0007669"/>
    <property type="project" value="InterPro"/>
</dbReference>
<feature type="binding site" description="covalent" evidence="9">
    <location>
        <position position="202"/>
    </location>
    <ligand>
        <name>heme c</name>
        <dbReference type="ChEBI" id="CHEBI:61717"/>
        <label>2</label>
    </ligand>
</feature>
<feature type="binding site" description="axial binding residue" evidence="10">
    <location>
        <position position="203"/>
    </location>
    <ligand>
        <name>heme c</name>
        <dbReference type="ChEBI" id="CHEBI:61717"/>
        <label>2</label>
    </ligand>
    <ligandPart>
        <name>Fe</name>
        <dbReference type="ChEBI" id="CHEBI:18248"/>
    </ligandPart>
</feature>
<evidence type="ECO:0000313" key="13">
    <source>
        <dbReference type="EMBL" id="MBB2175743.1"/>
    </source>
</evidence>
<evidence type="ECO:0000256" key="10">
    <source>
        <dbReference type="PIRSR" id="PIRSR000018-51"/>
    </source>
</evidence>
<comment type="cofactor">
    <cofactor evidence="9">
        <name>heme c</name>
        <dbReference type="ChEBI" id="CHEBI:61717"/>
    </cofactor>
    <text evidence="9">Binds 3 heme c groups covalently per subunit.</text>
</comment>
<dbReference type="GO" id="GO:0020037">
    <property type="term" value="F:heme binding"/>
    <property type="evidence" value="ECO:0007669"/>
    <property type="project" value="InterPro"/>
</dbReference>
<dbReference type="PROSITE" id="PS51318">
    <property type="entry name" value="TAT"/>
    <property type="match status" value="1"/>
</dbReference>
<dbReference type="Gene3D" id="1.10.760.10">
    <property type="entry name" value="Cytochrome c-like domain"/>
    <property type="match status" value="3"/>
</dbReference>
<dbReference type="Pfam" id="PF00034">
    <property type="entry name" value="Cytochrom_C"/>
    <property type="match status" value="2"/>
</dbReference>
<keyword evidence="14" id="KW-1185">Reference proteome</keyword>
<dbReference type="GO" id="GO:0005886">
    <property type="term" value="C:plasma membrane"/>
    <property type="evidence" value="ECO:0007669"/>
    <property type="project" value="UniProtKB-SubCell"/>
</dbReference>
<reference evidence="13 14" key="1">
    <citation type="submission" date="2020-04" db="EMBL/GenBank/DDBJ databases">
        <title>Description of novel Gluconacetobacter.</title>
        <authorList>
            <person name="Sombolestani A."/>
        </authorList>
    </citation>
    <scope>NUCLEOTIDE SEQUENCE [LARGE SCALE GENOMIC DNA]</scope>
    <source>
        <strain evidence="13 14">LMG 21312</strain>
    </source>
</reference>
<dbReference type="SUPFAM" id="SSF46626">
    <property type="entry name" value="Cytochrome c"/>
    <property type="match status" value="3"/>
</dbReference>
<evidence type="ECO:0000256" key="1">
    <source>
        <dbReference type="ARBA" id="ARBA00004236"/>
    </source>
</evidence>
<comment type="caution">
    <text evidence="13">The sequence shown here is derived from an EMBL/GenBank/DDBJ whole genome shotgun (WGS) entry which is preliminary data.</text>
</comment>
<keyword evidence="2" id="KW-1003">Cell membrane</keyword>
<feature type="binding site" description="axial binding residue" evidence="10">
    <location>
        <position position="56"/>
    </location>
    <ligand>
        <name>heme c</name>
        <dbReference type="ChEBI" id="CHEBI:61717"/>
        <label>1</label>
    </ligand>
    <ligandPart>
        <name>Fe</name>
        <dbReference type="ChEBI" id="CHEBI:18248"/>
    </ligandPart>
</feature>
<evidence type="ECO:0000256" key="5">
    <source>
        <dbReference type="ARBA" id="ARBA00022729"/>
    </source>
</evidence>
<comment type="subcellular location">
    <subcellularLocation>
        <location evidence="1">Cell membrane</location>
    </subcellularLocation>
</comment>
<dbReference type="PANTHER" id="PTHR35008:SF8">
    <property type="entry name" value="ALCOHOL DEHYDROGENASE CYTOCHROME C SUBUNIT"/>
    <property type="match status" value="1"/>
</dbReference>
<keyword evidence="3 9" id="KW-0349">Heme</keyword>
<organism evidence="13 14">
    <name type="scientific">Gluconacetobacter johannae</name>
    <dbReference type="NCBI Taxonomy" id="112140"/>
    <lineage>
        <taxon>Bacteria</taxon>
        <taxon>Pseudomonadati</taxon>
        <taxon>Pseudomonadota</taxon>
        <taxon>Alphaproteobacteria</taxon>
        <taxon>Acetobacterales</taxon>
        <taxon>Acetobacteraceae</taxon>
        <taxon>Gluconacetobacter</taxon>
    </lineage>
</organism>
<keyword evidence="4 10" id="KW-0479">Metal-binding</keyword>
<dbReference type="InterPro" id="IPR014353">
    <property type="entry name" value="Membr-bd_ADH_cyt_c"/>
</dbReference>
<keyword evidence="8" id="KW-0472">Membrane</keyword>
<dbReference type="PIRSF" id="PIRSF000018">
    <property type="entry name" value="Mb_ADH_cyt_c"/>
    <property type="match status" value="1"/>
</dbReference>
<name>A0A7W4J6Q4_9PROT</name>
<dbReference type="AlphaFoldDB" id="A0A7W4J6Q4"/>
<accession>A0A7W4J6Q4</accession>
<dbReference type="InterPro" id="IPR006311">
    <property type="entry name" value="TAT_signal"/>
</dbReference>
<feature type="binding site" description="covalent" evidence="9">
    <location>
        <position position="199"/>
    </location>
    <ligand>
        <name>heme c</name>
        <dbReference type="ChEBI" id="CHEBI:61717"/>
        <label>2</label>
    </ligand>
</feature>
<evidence type="ECO:0000256" key="9">
    <source>
        <dbReference type="PIRSR" id="PIRSR000018-50"/>
    </source>
</evidence>
<dbReference type="GO" id="GO:0009055">
    <property type="term" value="F:electron transfer activity"/>
    <property type="evidence" value="ECO:0007669"/>
    <property type="project" value="InterPro"/>
</dbReference>
<dbReference type="GO" id="GO:0005506">
    <property type="term" value="F:iron ion binding"/>
    <property type="evidence" value="ECO:0007669"/>
    <property type="project" value="InterPro"/>
</dbReference>
<dbReference type="EMBL" id="JABEQH010000008">
    <property type="protein sequence ID" value="MBB2175743.1"/>
    <property type="molecule type" value="Genomic_DNA"/>
</dbReference>
<evidence type="ECO:0000256" key="8">
    <source>
        <dbReference type="ARBA" id="ARBA00023136"/>
    </source>
</evidence>
<evidence type="ECO:0000256" key="6">
    <source>
        <dbReference type="ARBA" id="ARBA00022737"/>
    </source>
</evidence>
<feature type="binding site" description="covalent" evidence="9">
    <location>
        <position position="52"/>
    </location>
    <ligand>
        <name>heme c</name>
        <dbReference type="ChEBI" id="CHEBI:61717"/>
        <label>1</label>
    </ligand>
</feature>
<feature type="chain" id="PRO_5030948378" evidence="11">
    <location>
        <begin position="35"/>
        <end position="422"/>
    </location>
</feature>
<keyword evidence="6" id="KW-0677">Repeat</keyword>
<feature type="domain" description="Cytochrome c" evidence="12">
    <location>
        <begin position="313"/>
        <end position="400"/>
    </location>
</feature>
<evidence type="ECO:0000313" key="14">
    <source>
        <dbReference type="Proteomes" id="UP000561066"/>
    </source>
</evidence>